<accession>A0A2Z5E050</accession>
<evidence type="ECO:0000313" key="1">
    <source>
        <dbReference type="EMBL" id="AXB73038.1"/>
    </source>
</evidence>
<dbReference type="GeneID" id="80528070"/>
<dbReference type="Proteomes" id="UP000319520">
    <property type="component" value="Segment"/>
</dbReference>
<proteinExistence type="predicted"/>
<dbReference type="RefSeq" id="YP_010790661.1">
    <property type="nucleotide sequence ID" value="NC_075452.1"/>
</dbReference>
<reference evidence="1 2" key="1">
    <citation type="submission" date="2018-07" db="EMBL/GenBank/DDBJ databases">
        <title>Complete genome sequence of a Psittacine Adenovirus-1 identified from a Poicephalus senegalus in Italy.</title>
        <authorList>
            <person name="Milani A."/>
            <person name="Zamperin G."/>
            <person name="Fusaro A."/>
            <person name="Monne I."/>
        </authorList>
    </citation>
    <scope>NUCLEOTIDE SEQUENCE [LARGE SCALE GENOMIC DNA]</scope>
    <source>
        <strain evidence="1">18VIR149_ITA_2018</strain>
    </source>
</reference>
<evidence type="ECO:0000313" key="2">
    <source>
        <dbReference type="Proteomes" id="UP000319520"/>
    </source>
</evidence>
<name>A0A2Z5E050_9ADEN</name>
<keyword evidence="2" id="KW-1185">Reference proteome</keyword>
<organism evidence="1 2">
    <name type="scientific">Psittacine adenovirus 1</name>
    <dbReference type="NCBI Taxonomy" id="318592"/>
    <lineage>
        <taxon>Viruses</taxon>
        <taxon>Varidnaviria</taxon>
        <taxon>Bamfordvirae</taxon>
        <taxon>Preplasmiviricota</taxon>
        <taxon>Polisuviricotina</taxon>
        <taxon>Pharingeaviricetes</taxon>
        <taxon>Rowavirales</taxon>
        <taxon>Adenoviridae</taxon>
        <taxon>Aviadenovirus</taxon>
        <taxon>Aviadenovirus senegalense</taxon>
        <taxon>Psittacine aviadenovirus C</taxon>
    </lineage>
</organism>
<dbReference type="KEGG" id="vg:80528070"/>
<sequence length="70" mass="7956">MPLSIRDSTTRHLSEGIPKPKQEICSSKAIYLDFYINLNIQSSQNKNYSNITPFQTELATDESLTQLGQH</sequence>
<dbReference type="EMBL" id="MH580295">
    <property type="protein sequence ID" value="AXB73038.1"/>
    <property type="molecule type" value="Genomic_DNA"/>
</dbReference>
<protein>
    <submittedName>
        <fullName evidence="1">Uncharacterized protein</fullName>
    </submittedName>
</protein>